<feature type="chain" id="PRO_5040388645" description="Fungal N-terminal domain-containing protein" evidence="1">
    <location>
        <begin position="21"/>
        <end position="554"/>
    </location>
</feature>
<dbReference type="OrthoDB" id="4576996at2759"/>
<name>A0A9P5E6E3_9HYPO</name>
<keyword evidence="1" id="KW-0732">Signal</keyword>
<feature type="signal peptide" evidence="1">
    <location>
        <begin position="1"/>
        <end position="20"/>
    </location>
</feature>
<evidence type="ECO:0008006" key="4">
    <source>
        <dbReference type="Google" id="ProtNLM"/>
    </source>
</evidence>
<reference evidence="2" key="1">
    <citation type="submission" date="2020-01" db="EMBL/GenBank/DDBJ databases">
        <title>Identification and distribution of gene clusters putatively required for synthesis of sphingolipid metabolism inhibitors in phylogenetically diverse species of the filamentous fungus Fusarium.</title>
        <authorList>
            <person name="Kim H.-S."/>
            <person name="Busman M."/>
            <person name="Brown D.W."/>
            <person name="Divon H."/>
            <person name="Uhlig S."/>
            <person name="Proctor R.H."/>
        </authorList>
    </citation>
    <scope>NUCLEOTIDE SEQUENCE</scope>
    <source>
        <strain evidence="2">NRRL 31653</strain>
    </source>
</reference>
<organism evidence="2 3">
    <name type="scientific">Fusarium agapanthi</name>
    <dbReference type="NCBI Taxonomy" id="1803897"/>
    <lineage>
        <taxon>Eukaryota</taxon>
        <taxon>Fungi</taxon>
        <taxon>Dikarya</taxon>
        <taxon>Ascomycota</taxon>
        <taxon>Pezizomycotina</taxon>
        <taxon>Sordariomycetes</taxon>
        <taxon>Hypocreomycetidae</taxon>
        <taxon>Hypocreales</taxon>
        <taxon>Nectriaceae</taxon>
        <taxon>Fusarium</taxon>
        <taxon>Fusarium fujikuroi species complex</taxon>
    </lineage>
</organism>
<keyword evidence="3" id="KW-1185">Reference proteome</keyword>
<gene>
    <name evidence="2" type="ORF">FAGAP_12544</name>
</gene>
<dbReference type="EMBL" id="LUFC02001364">
    <property type="protein sequence ID" value="KAF4475861.1"/>
    <property type="molecule type" value="Genomic_DNA"/>
</dbReference>
<proteinExistence type="predicted"/>
<comment type="caution">
    <text evidence="2">The sequence shown here is derived from an EMBL/GenBank/DDBJ whole genome shotgun (WGS) entry which is preliminary data.</text>
</comment>
<protein>
    <recommendedName>
        <fullName evidence="4">Fungal N-terminal domain-containing protein</fullName>
    </recommendedName>
</protein>
<evidence type="ECO:0000313" key="2">
    <source>
        <dbReference type="EMBL" id="KAF4475861.1"/>
    </source>
</evidence>
<evidence type="ECO:0000313" key="3">
    <source>
        <dbReference type="Proteomes" id="UP000737391"/>
    </source>
</evidence>
<evidence type="ECO:0000256" key="1">
    <source>
        <dbReference type="SAM" id="SignalP"/>
    </source>
</evidence>
<sequence>MDPGTVLAVVSLVLQVITLADQVIESFERLKNAPQELRDFRQSAVRLQRHLEALQNDVSYYSLADILHEDDVHEIEETLTLCKELLQQQVTSSKGLVVTTVIRGVWTFRNNQKLVKYKTRKTSFQLRHEHVTYEAASSGRNNPNRPIILSEEEDATLVPGTYSNALIEPAQNLSPSQYQVAPEHIQEITKKLEKLKTADDKEATEQTLRSIDYELRTCWTELGLVEEDADDVVDYPMPSIKRRSTLSYEDAPTTLELESAPQQHRRLHLRRLHVMARDDESRILQYQNDDCTIHVTHVGTVVHVPPREDYQLTCSVPYGSIPWTRNKSSKRVSFLKKHLVTVVDSEGYHIYRLDPKYKFEYRGACDQFQSTLRERELCGAFEAVEVKVDGRIVARRQILRFWYRVERDGTTTNTFTYYISSGTSAGEHDEVNLTELQSSVTIPRIRRLSWDIGRRVESNSVDLMPSIRGSRQFHVKFETDQESTLAGTPIMGPKPDLIAVPIIALDTGAQEGLFEEWNTAVFQAGNPNSLHALSHATEEPEVAQLLHYLRHGKY</sequence>
<dbReference type="AlphaFoldDB" id="A0A9P5E6E3"/>
<dbReference type="Proteomes" id="UP000737391">
    <property type="component" value="Unassembled WGS sequence"/>
</dbReference>
<accession>A0A9P5E6E3</accession>